<dbReference type="GO" id="GO:0001786">
    <property type="term" value="F:phosphatidylserine binding"/>
    <property type="evidence" value="ECO:0007669"/>
    <property type="project" value="TreeGrafter"/>
</dbReference>
<keyword evidence="2" id="KW-0472">Membrane</keyword>
<evidence type="ECO:0000313" key="4">
    <source>
        <dbReference type="EMBL" id="CAH1968321.1"/>
    </source>
</evidence>
<dbReference type="InterPro" id="IPR000008">
    <property type="entry name" value="C2_dom"/>
</dbReference>
<dbReference type="GO" id="GO:0048791">
    <property type="term" value="P:calcium ion-regulated exocytosis of neurotransmitter"/>
    <property type="evidence" value="ECO:0007669"/>
    <property type="project" value="TreeGrafter"/>
</dbReference>
<keyword evidence="2" id="KW-1133">Transmembrane helix</keyword>
<dbReference type="InterPro" id="IPR035892">
    <property type="entry name" value="C2_domain_sf"/>
</dbReference>
<gene>
    <name evidence="4" type="ORF">ACAOBT_LOCUS7777</name>
</gene>
<name>A0A9P0P3A8_ACAOB</name>
<dbReference type="PANTHER" id="PTHR10024">
    <property type="entry name" value="SYNAPTOTAGMIN"/>
    <property type="match status" value="1"/>
</dbReference>
<dbReference type="GO" id="GO:0048488">
    <property type="term" value="P:synaptic vesicle endocytosis"/>
    <property type="evidence" value="ECO:0007669"/>
    <property type="project" value="TreeGrafter"/>
</dbReference>
<organism evidence="4 5">
    <name type="scientific">Acanthoscelides obtectus</name>
    <name type="common">Bean weevil</name>
    <name type="synonym">Bruchus obtectus</name>
    <dbReference type="NCBI Taxonomy" id="200917"/>
    <lineage>
        <taxon>Eukaryota</taxon>
        <taxon>Metazoa</taxon>
        <taxon>Ecdysozoa</taxon>
        <taxon>Arthropoda</taxon>
        <taxon>Hexapoda</taxon>
        <taxon>Insecta</taxon>
        <taxon>Pterygota</taxon>
        <taxon>Neoptera</taxon>
        <taxon>Endopterygota</taxon>
        <taxon>Coleoptera</taxon>
        <taxon>Polyphaga</taxon>
        <taxon>Cucujiformia</taxon>
        <taxon>Chrysomeloidea</taxon>
        <taxon>Chrysomelidae</taxon>
        <taxon>Bruchinae</taxon>
        <taxon>Bruchini</taxon>
        <taxon>Acanthoscelides</taxon>
    </lineage>
</organism>
<proteinExistence type="predicted"/>
<dbReference type="GO" id="GO:0000149">
    <property type="term" value="F:SNARE binding"/>
    <property type="evidence" value="ECO:0007669"/>
    <property type="project" value="TreeGrafter"/>
</dbReference>
<keyword evidence="5" id="KW-1185">Reference proteome</keyword>
<feature type="transmembrane region" description="Helical" evidence="2">
    <location>
        <begin position="6"/>
        <end position="25"/>
    </location>
</feature>
<dbReference type="PROSITE" id="PS50004">
    <property type="entry name" value="C2"/>
    <property type="match status" value="1"/>
</dbReference>
<feature type="compositionally biased region" description="Polar residues" evidence="1">
    <location>
        <begin position="142"/>
        <end position="167"/>
    </location>
</feature>
<dbReference type="AlphaFoldDB" id="A0A9P0P3A8"/>
<dbReference type="GO" id="GO:0030276">
    <property type="term" value="F:clathrin binding"/>
    <property type="evidence" value="ECO:0007669"/>
    <property type="project" value="TreeGrafter"/>
</dbReference>
<evidence type="ECO:0000259" key="3">
    <source>
        <dbReference type="PROSITE" id="PS50004"/>
    </source>
</evidence>
<dbReference type="GO" id="GO:0098793">
    <property type="term" value="C:presynapse"/>
    <property type="evidence" value="ECO:0007669"/>
    <property type="project" value="GOC"/>
</dbReference>
<dbReference type="GO" id="GO:0070382">
    <property type="term" value="C:exocytic vesicle"/>
    <property type="evidence" value="ECO:0007669"/>
    <property type="project" value="TreeGrafter"/>
</dbReference>
<dbReference type="Gene3D" id="2.60.40.150">
    <property type="entry name" value="C2 domain"/>
    <property type="match status" value="2"/>
</dbReference>
<feature type="region of interest" description="Disordered" evidence="1">
    <location>
        <begin position="124"/>
        <end position="170"/>
    </location>
</feature>
<dbReference type="Proteomes" id="UP001152888">
    <property type="component" value="Unassembled WGS sequence"/>
</dbReference>
<dbReference type="Pfam" id="PF00168">
    <property type="entry name" value="C2"/>
    <property type="match status" value="2"/>
</dbReference>
<keyword evidence="2" id="KW-0812">Transmembrane</keyword>
<dbReference type="SUPFAM" id="SSF49562">
    <property type="entry name" value="C2 domain (Calcium/lipid-binding domain, CaLB)"/>
    <property type="match status" value="2"/>
</dbReference>
<dbReference type="GO" id="GO:0005886">
    <property type="term" value="C:plasma membrane"/>
    <property type="evidence" value="ECO:0007669"/>
    <property type="project" value="TreeGrafter"/>
</dbReference>
<dbReference type="FunFam" id="2.60.40.150:FF:000294">
    <property type="entry name" value="Synaptotagmin 1-like Protein"/>
    <property type="match status" value="1"/>
</dbReference>
<reference evidence="4" key="1">
    <citation type="submission" date="2022-03" db="EMBL/GenBank/DDBJ databases">
        <authorList>
            <person name="Sayadi A."/>
        </authorList>
    </citation>
    <scope>NUCLEOTIDE SEQUENCE</scope>
</reference>
<evidence type="ECO:0000256" key="2">
    <source>
        <dbReference type="SAM" id="Phobius"/>
    </source>
</evidence>
<dbReference type="PANTHER" id="PTHR10024:SF252">
    <property type="entry name" value="SYNAPTOTAGMIN-12"/>
    <property type="match status" value="1"/>
</dbReference>
<protein>
    <recommendedName>
        <fullName evidence="3">C2 domain-containing protein</fullName>
    </recommendedName>
</protein>
<comment type="caution">
    <text evidence="4">The sequence shown here is derived from an EMBL/GenBank/DDBJ whole genome shotgun (WGS) entry which is preliminary data.</text>
</comment>
<feature type="compositionally biased region" description="Pro residues" evidence="1">
    <location>
        <begin position="243"/>
        <end position="255"/>
    </location>
</feature>
<accession>A0A9P0P3A8</accession>
<dbReference type="OrthoDB" id="67700at2759"/>
<dbReference type="EMBL" id="CAKOFQ010006751">
    <property type="protein sequence ID" value="CAH1968321.1"/>
    <property type="molecule type" value="Genomic_DNA"/>
</dbReference>
<sequence>MGDVQVAVTVLCAIALVVLVFLAFFHKVNLLSWIQAWIRANKEEKVSLTRLKGHYNANGYLVHSDSDIPLTCSGSGSFRRFDTVDCDFRMNLTTVAPPIADWTGVTPPTEDNIPPQPLRPAPVPGVTPSTTVSASAGGVSGHPTTRRSVSCTNGVDHTRQSESSAAEKTSICPIPRPVSSINVATLMSQSSFPVCLTPPPSPAAPPPTPAATAIATPGPLTAVAPPLKLAGVYVQPKQQVVLPPNPDPPPPPAPDPDADALPSAAALQRAMSCDSICSDTSVALGDLEILNVTGYLCIGLEYDSECWDLIVNVLEAKNLTGVAKKNDFLDTYVRVSLLPDTEATIQTKVYRSAGSPSYKERFLFSMNPREQSTRLLCFHVYATDFLSHTLIGEGEIRLADVSLRQPVTTWVTLTDTGQRGTEFGEIMFSLSYLPTAERLTVVVVKARNLKFSTDTPGEAFVKVYLMHQNKKINKKRLRQRKERRVLFLMNP</sequence>
<feature type="region of interest" description="Disordered" evidence="1">
    <location>
        <begin position="239"/>
        <end position="262"/>
    </location>
</feature>
<dbReference type="GO" id="GO:0005509">
    <property type="term" value="F:calcium ion binding"/>
    <property type="evidence" value="ECO:0007669"/>
    <property type="project" value="TreeGrafter"/>
</dbReference>
<evidence type="ECO:0000313" key="5">
    <source>
        <dbReference type="Proteomes" id="UP001152888"/>
    </source>
</evidence>
<feature type="domain" description="C2" evidence="3">
    <location>
        <begin position="292"/>
        <end position="411"/>
    </location>
</feature>
<dbReference type="SMART" id="SM00239">
    <property type="entry name" value="C2"/>
    <property type="match status" value="1"/>
</dbReference>
<evidence type="ECO:0000256" key="1">
    <source>
        <dbReference type="SAM" id="MobiDB-lite"/>
    </source>
</evidence>
<dbReference type="GO" id="GO:0005544">
    <property type="term" value="F:calcium-dependent phospholipid binding"/>
    <property type="evidence" value="ECO:0007669"/>
    <property type="project" value="TreeGrafter"/>
</dbReference>